<dbReference type="EMBL" id="MU003710">
    <property type="protein sequence ID" value="KAF2805210.1"/>
    <property type="molecule type" value="Genomic_DNA"/>
</dbReference>
<protein>
    <submittedName>
        <fullName evidence="1 3">Uncharacterized protein</fullName>
    </submittedName>
</protein>
<dbReference type="OrthoDB" id="2364732at2759"/>
<reference evidence="1 3" key="1">
    <citation type="journal article" date="2020" name="Stud. Mycol.">
        <title>101 Dothideomycetes genomes: a test case for predicting lifestyles and emergence of pathogens.</title>
        <authorList>
            <person name="Haridas S."/>
            <person name="Albert R."/>
            <person name="Binder M."/>
            <person name="Bloem J."/>
            <person name="Labutti K."/>
            <person name="Salamov A."/>
            <person name="Andreopoulos B."/>
            <person name="Baker S."/>
            <person name="Barry K."/>
            <person name="Bills G."/>
            <person name="Bluhm B."/>
            <person name="Cannon C."/>
            <person name="Castanera R."/>
            <person name="Culley D."/>
            <person name="Daum C."/>
            <person name="Ezra D."/>
            <person name="Gonzalez J."/>
            <person name="Henrissat B."/>
            <person name="Kuo A."/>
            <person name="Liang C."/>
            <person name="Lipzen A."/>
            <person name="Lutzoni F."/>
            <person name="Magnuson J."/>
            <person name="Mondo S."/>
            <person name="Nolan M."/>
            <person name="Ohm R."/>
            <person name="Pangilinan J."/>
            <person name="Park H.-J."/>
            <person name="Ramirez L."/>
            <person name="Alfaro M."/>
            <person name="Sun H."/>
            <person name="Tritt A."/>
            <person name="Yoshinaga Y."/>
            <person name="Zwiers L.-H."/>
            <person name="Turgeon B."/>
            <person name="Goodwin S."/>
            <person name="Spatafora J."/>
            <person name="Crous P."/>
            <person name="Grigoriev I."/>
        </authorList>
    </citation>
    <scope>NUCLEOTIDE SEQUENCE</scope>
    <source>
        <strain evidence="1 3">CBS 304.34</strain>
    </source>
</reference>
<dbReference type="GeneID" id="54456893"/>
<evidence type="ECO:0000313" key="1">
    <source>
        <dbReference type="EMBL" id="KAF2805210.1"/>
    </source>
</evidence>
<reference evidence="3" key="2">
    <citation type="submission" date="2020-04" db="EMBL/GenBank/DDBJ databases">
        <authorList>
            <consortium name="NCBI Genome Project"/>
        </authorList>
    </citation>
    <scope>NUCLEOTIDE SEQUENCE</scope>
    <source>
        <strain evidence="3">CBS 304.34</strain>
    </source>
</reference>
<sequence>MQPDGLIRSEKNFDVFSCCHRWGILHAEQPPHGTTGTKFTFASPLHRRVAYRRLFPGHEADAVLNDLSLQQICTNAIARFSPGTLQNRRHSPGRGWGIPEAAFQDELYCCLNLELHHLPVLSEYSYTKDGRIDFYVSDKKWGIEVLQCGNNAEIAKHTARFTTGGKYETWDIMDDYIILNFCPRSALRQVEIEGKLPSYLFSIEEFTLKYIANICANSIKESNCTSSMLL</sequence>
<gene>
    <name evidence="1 3" type="ORF">BDZ99DRAFT_396582</name>
</gene>
<evidence type="ECO:0000313" key="3">
    <source>
        <dbReference type="RefSeq" id="XP_033572174.1"/>
    </source>
</evidence>
<keyword evidence="2" id="KW-1185">Reference proteome</keyword>
<name>A0A6A6Y943_9PEZI</name>
<organism evidence="1">
    <name type="scientific">Mytilinidion resinicola</name>
    <dbReference type="NCBI Taxonomy" id="574789"/>
    <lineage>
        <taxon>Eukaryota</taxon>
        <taxon>Fungi</taxon>
        <taxon>Dikarya</taxon>
        <taxon>Ascomycota</taxon>
        <taxon>Pezizomycotina</taxon>
        <taxon>Dothideomycetes</taxon>
        <taxon>Pleosporomycetidae</taxon>
        <taxon>Mytilinidiales</taxon>
        <taxon>Mytilinidiaceae</taxon>
        <taxon>Mytilinidion</taxon>
    </lineage>
</organism>
<reference evidence="3" key="3">
    <citation type="submission" date="2025-04" db="UniProtKB">
        <authorList>
            <consortium name="RefSeq"/>
        </authorList>
    </citation>
    <scope>IDENTIFICATION</scope>
    <source>
        <strain evidence="3">CBS 304.34</strain>
    </source>
</reference>
<evidence type="ECO:0000313" key="2">
    <source>
        <dbReference type="Proteomes" id="UP000504636"/>
    </source>
</evidence>
<accession>A0A6A6Y943</accession>
<dbReference type="Proteomes" id="UP000504636">
    <property type="component" value="Unplaced"/>
</dbReference>
<dbReference type="RefSeq" id="XP_033572174.1">
    <property type="nucleotide sequence ID" value="XM_033716000.1"/>
</dbReference>
<proteinExistence type="predicted"/>
<dbReference type="AlphaFoldDB" id="A0A6A6Y943"/>